<dbReference type="InterPro" id="IPR011014">
    <property type="entry name" value="MscS_channel_TM-2"/>
</dbReference>
<dbReference type="Gene3D" id="3.30.70.100">
    <property type="match status" value="1"/>
</dbReference>
<protein>
    <submittedName>
        <fullName evidence="10">Small conductance mechanosensitive channel</fullName>
    </submittedName>
</protein>
<dbReference type="GO" id="GO:0008381">
    <property type="term" value="F:mechanosensitive monoatomic ion channel activity"/>
    <property type="evidence" value="ECO:0007669"/>
    <property type="project" value="InterPro"/>
</dbReference>
<evidence type="ECO:0000259" key="9">
    <source>
        <dbReference type="Pfam" id="PF21088"/>
    </source>
</evidence>
<dbReference type="Gene3D" id="1.10.287.1260">
    <property type="match status" value="1"/>
</dbReference>
<dbReference type="InterPro" id="IPR010920">
    <property type="entry name" value="LSM_dom_sf"/>
</dbReference>
<feature type="domain" description="Mechanosensitive ion channel MscS" evidence="8">
    <location>
        <begin position="164"/>
        <end position="225"/>
    </location>
</feature>
<evidence type="ECO:0000256" key="2">
    <source>
        <dbReference type="ARBA" id="ARBA00008017"/>
    </source>
</evidence>
<dbReference type="PANTHER" id="PTHR30460">
    <property type="entry name" value="MODERATE CONDUCTANCE MECHANOSENSITIVE CHANNEL YBIO"/>
    <property type="match status" value="1"/>
</dbReference>
<dbReference type="OrthoDB" id="4638917at2"/>
<evidence type="ECO:0000256" key="4">
    <source>
        <dbReference type="ARBA" id="ARBA00022692"/>
    </source>
</evidence>
<evidence type="ECO:0000256" key="3">
    <source>
        <dbReference type="ARBA" id="ARBA00022475"/>
    </source>
</evidence>
<organism evidence="10 11">
    <name type="scientific">Asanoa ishikariensis</name>
    <dbReference type="NCBI Taxonomy" id="137265"/>
    <lineage>
        <taxon>Bacteria</taxon>
        <taxon>Bacillati</taxon>
        <taxon>Actinomycetota</taxon>
        <taxon>Actinomycetes</taxon>
        <taxon>Micromonosporales</taxon>
        <taxon>Micromonosporaceae</taxon>
        <taxon>Asanoa</taxon>
    </lineage>
</organism>
<dbReference type="AlphaFoldDB" id="A0A1H3N849"/>
<feature type="transmembrane region" description="Helical" evidence="7">
    <location>
        <begin position="142"/>
        <end position="165"/>
    </location>
</feature>
<dbReference type="Pfam" id="PF21088">
    <property type="entry name" value="MS_channel_1st"/>
    <property type="match status" value="1"/>
</dbReference>
<dbReference type="InterPro" id="IPR006685">
    <property type="entry name" value="MscS_channel_2nd"/>
</dbReference>
<evidence type="ECO:0000256" key="1">
    <source>
        <dbReference type="ARBA" id="ARBA00004651"/>
    </source>
</evidence>
<dbReference type="Pfam" id="PF00924">
    <property type="entry name" value="MS_channel_2nd"/>
    <property type="match status" value="1"/>
</dbReference>
<feature type="transmembrane region" description="Helical" evidence="7">
    <location>
        <begin position="117"/>
        <end position="136"/>
    </location>
</feature>
<keyword evidence="4 7" id="KW-0812">Transmembrane</keyword>
<dbReference type="SUPFAM" id="SSF50182">
    <property type="entry name" value="Sm-like ribonucleoproteins"/>
    <property type="match status" value="1"/>
</dbReference>
<comment type="subcellular location">
    <subcellularLocation>
        <location evidence="1">Cell membrane</location>
        <topology evidence="1">Multi-pass membrane protein</topology>
    </subcellularLocation>
</comment>
<dbReference type="Gene3D" id="2.30.30.60">
    <property type="match status" value="1"/>
</dbReference>
<comment type="similarity">
    <text evidence="2">Belongs to the MscS (TC 1.A.23) family.</text>
</comment>
<evidence type="ECO:0000313" key="11">
    <source>
        <dbReference type="Proteomes" id="UP000199632"/>
    </source>
</evidence>
<dbReference type="PANTHER" id="PTHR30460:SF0">
    <property type="entry name" value="MODERATE CONDUCTANCE MECHANOSENSITIVE CHANNEL YBIO"/>
    <property type="match status" value="1"/>
</dbReference>
<feature type="domain" description="Mechanosensitive ion channel transmembrane helices 2/3" evidence="9">
    <location>
        <begin position="123"/>
        <end position="162"/>
    </location>
</feature>
<evidence type="ECO:0000313" key="10">
    <source>
        <dbReference type="EMBL" id="SDY84840.1"/>
    </source>
</evidence>
<evidence type="ECO:0000259" key="8">
    <source>
        <dbReference type="Pfam" id="PF00924"/>
    </source>
</evidence>
<feature type="transmembrane region" description="Helical" evidence="7">
    <location>
        <begin position="42"/>
        <end position="65"/>
    </location>
</feature>
<dbReference type="InterPro" id="IPR023408">
    <property type="entry name" value="MscS_beta-dom_sf"/>
</dbReference>
<sequence>MIMNLAEASPSPAPTASCAKNDAFCGWMYDVTGSAWAAEGSYYFLVKPLRIVAILLLAVVARYLLHKLISRLVRTTSQSSVPAILKPLRQRTPTAAVADPASVVPERRRQRAEAIGSVLRSLVTAFVFSIALLMVLEELSFNLAPLLASAGILGLAVGFGAQSLVKDLLGGLFMLLEDQYGVGDTVDLGEATGVVESVGLRITTVRDARGVLWYIRNGEIIRVGNKSQGWAMLMIDMPIGFADAEEATEVLRAAVANVYADPDLAEHFVDAPEVLGVETVTVEGTVIRTIAKTTADGQYLVGRELRRRLTEALASAGITAQLAANRVFPRPATPEGGS</sequence>
<dbReference type="InterPro" id="IPR045276">
    <property type="entry name" value="YbiO_bact"/>
</dbReference>
<keyword evidence="11" id="KW-1185">Reference proteome</keyword>
<name>A0A1H3N849_9ACTN</name>
<dbReference type="InterPro" id="IPR049142">
    <property type="entry name" value="MS_channel_1st"/>
</dbReference>
<gene>
    <name evidence="10" type="ORF">SAMN05421684_1888</name>
</gene>
<dbReference type="FunFam" id="1.10.287.1260:FF:000005">
    <property type="entry name" value="Mechanosensitive ion channel family protein"/>
    <property type="match status" value="1"/>
</dbReference>
<dbReference type="EMBL" id="FNQB01000001">
    <property type="protein sequence ID" value="SDY84840.1"/>
    <property type="molecule type" value="Genomic_DNA"/>
</dbReference>
<reference evidence="11" key="1">
    <citation type="submission" date="2016-10" db="EMBL/GenBank/DDBJ databases">
        <authorList>
            <person name="Varghese N."/>
            <person name="Submissions S."/>
        </authorList>
    </citation>
    <scope>NUCLEOTIDE SEQUENCE [LARGE SCALE GENOMIC DNA]</scope>
    <source>
        <strain evidence="11">DSM 44718</strain>
    </source>
</reference>
<dbReference type="Proteomes" id="UP000199632">
    <property type="component" value="Unassembled WGS sequence"/>
</dbReference>
<keyword evidence="6 7" id="KW-0472">Membrane</keyword>
<evidence type="ECO:0000256" key="6">
    <source>
        <dbReference type="ARBA" id="ARBA00023136"/>
    </source>
</evidence>
<accession>A0A1H3N849</accession>
<dbReference type="FunFam" id="2.30.30.60:FF:000001">
    <property type="entry name" value="MscS Mechanosensitive ion channel"/>
    <property type="match status" value="1"/>
</dbReference>
<dbReference type="GO" id="GO:0005886">
    <property type="term" value="C:plasma membrane"/>
    <property type="evidence" value="ECO:0007669"/>
    <property type="project" value="UniProtKB-SubCell"/>
</dbReference>
<evidence type="ECO:0000256" key="5">
    <source>
        <dbReference type="ARBA" id="ARBA00022989"/>
    </source>
</evidence>
<keyword evidence="5 7" id="KW-1133">Transmembrane helix</keyword>
<keyword evidence="3" id="KW-1003">Cell membrane</keyword>
<dbReference type="STRING" id="137265.SAMN05421684_1888"/>
<proteinExistence type="inferred from homology"/>
<dbReference type="RefSeq" id="WP_090789283.1">
    <property type="nucleotide sequence ID" value="NZ_BOND01000027.1"/>
</dbReference>
<dbReference type="SUPFAM" id="SSF82861">
    <property type="entry name" value="Mechanosensitive channel protein MscS (YggB), transmembrane region"/>
    <property type="match status" value="1"/>
</dbReference>
<evidence type="ECO:0000256" key="7">
    <source>
        <dbReference type="SAM" id="Phobius"/>
    </source>
</evidence>